<dbReference type="PANTHER" id="PTHR22780">
    <property type="entry name" value="ADAPTIN, ALPHA/GAMMA/EPSILON"/>
    <property type="match status" value="1"/>
</dbReference>
<dbReference type="InterPro" id="IPR016024">
    <property type="entry name" value="ARM-type_fold"/>
</dbReference>
<protein>
    <recommendedName>
        <fullName evidence="5">Clathrin/coatomer adaptor adaptin-like N-terminal domain-containing protein</fullName>
    </recommendedName>
</protein>
<dbReference type="EMBL" id="JABFAE010000008">
    <property type="protein sequence ID" value="MBA0833763.1"/>
    <property type="molecule type" value="Genomic_DNA"/>
</dbReference>
<evidence type="ECO:0000259" key="5">
    <source>
        <dbReference type="Pfam" id="PF01602"/>
    </source>
</evidence>
<dbReference type="GO" id="GO:0030117">
    <property type="term" value="C:membrane coat"/>
    <property type="evidence" value="ECO:0007669"/>
    <property type="project" value="InterPro"/>
</dbReference>
<evidence type="ECO:0000313" key="6">
    <source>
        <dbReference type="EMBL" id="MBA0833763.1"/>
    </source>
</evidence>
<organism evidence="6 7">
    <name type="scientific">Gossypium armourianum</name>
    <dbReference type="NCBI Taxonomy" id="34283"/>
    <lineage>
        <taxon>Eukaryota</taxon>
        <taxon>Viridiplantae</taxon>
        <taxon>Streptophyta</taxon>
        <taxon>Embryophyta</taxon>
        <taxon>Tracheophyta</taxon>
        <taxon>Spermatophyta</taxon>
        <taxon>Magnoliopsida</taxon>
        <taxon>eudicotyledons</taxon>
        <taxon>Gunneridae</taxon>
        <taxon>Pentapetalae</taxon>
        <taxon>rosids</taxon>
        <taxon>malvids</taxon>
        <taxon>Malvales</taxon>
        <taxon>Malvaceae</taxon>
        <taxon>Malvoideae</taxon>
        <taxon>Gossypium</taxon>
    </lineage>
</organism>
<evidence type="ECO:0000313" key="7">
    <source>
        <dbReference type="Proteomes" id="UP000593575"/>
    </source>
</evidence>
<name>A0A7J9JI06_9ROSI</name>
<dbReference type="InterPro" id="IPR002553">
    <property type="entry name" value="Clathrin/coatomer_adapt-like_N"/>
</dbReference>
<feature type="domain" description="Clathrin/coatomer adaptor adaptin-like N-terminal" evidence="5">
    <location>
        <begin position="2"/>
        <end position="193"/>
    </location>
</feature>
<evidence type="ECO:0000256" key="2">
    <source>
        <dbReference type="ARBA" id="ARBA00022448"/>
    </source>
</evidence>
<accession>A0A7J9JI06</accession>
<dbReference type="Proteomes" id="UP000593575">
    <property type="component" value="Unassembled WGS sequence"/>
</dbReference>
<dbReference type="SUPFAM" id="SSF48371">
    <property type="entry name" value="ARM repeat"/>
    <property type="match status" value="1"/>
</dbReference>
<evidence type="ECO:0000256" key="4">
    <source>
        <dbReference type="ARBA" id="ARBA00023136"/>
    </source>
</evidence>
<keyword evidence="2" id="KW-0813">Transport</keyword>
<keyword evidence="4" id="KW-0472">Membrane</keyword>
<keyword evidence="3" id="KW-0653">Protein transport</keyword>
<dbReference type="Pfam" id="PF01602">
    <property type="entry name" value="Adaptin_N"/>
    <property type="match status" value="1"/>
</dbReference>
<gene>
    <name evidence="6" type="ORF">Goarm_006185</name>
</gene>
<evidence type="ECO:0000256" key="3">
    <source>
        <dbReference type="ARBA" id="ARBA00022927"/>
    </source>
</evidence>
<evidence type="ECO:0000256" key="1">
    <source>
        <dbReference type="ARBA" id="ARBA00004308"/>
    </source>
</evidence>
<dbReference type="InterPro" id="IPR011989">
    <property type="entry name" value="ARM-like"/>
</dbReference>
<dbReference type="AlphaFoldDB" id="A0A7J9JI06"/>
<dbReference type="GO" id="GO:0012505">
    <property type="term" value="C:endomembrane system"/>
    <property type="evidence" value="ECO:0007669"/>
    <property type="project" value="UniProtKB-SubCell"/>
</dbReference>
<comment type="subcellular location">
    <subcellularLocation>
        <location evidence="1">Endomembrane system</location>
    </subcellularLocation>
</comment>
<dbReference type="GO" id="GO:0006886">
    <property type="term" value="P:intracellular protein transport"/>
    <property type="evidence" value="ECO:0007669"/>
    <property type="project" value="InterPro"/>
</dbReference>
<keyword evidence="7" id="KW-1185">Reference proteome</keyword>
<sequence length="213" mass="23940">MSIEDNGGLRVLAINILGRFLSNRDNNIRYVGLNMLMKAIMVDAKAVQRHRATILECVKDSDASIQKRALELVYLLVNESNVKPLTKELIEYLEVSNQEFKGDITAKICSLVEKFSPAKIWYIDQMLKVLSEAGNFVKDEVWHALIIVISNASDLHGYTVRALYRVFQASTEQESLVRVAVWCVGEYGDMLVNNVGMLDIEEPITVSASLSKD</sequence>
<reference evidence="6 7" key="1">
    <citation type="journal article" date="2019" name="Genome Biol. Evol.">
        <title>Insights into the evolution of the New World diploid cottons (Gossypium, subgenus Houzingenia) based on genome sequencing.</title>
        <authorList>
            <person name="Grover C.E."/>
            <person name="Arick M.A. 2nd"/>
            <person name="Thrash A."/>
            <person name="Conover J.L."/>
            <person name="Sanders W.S."/>
            <person name="Peterson D.G."/>
            <person name="Frelichowski J.E."/>
            <person name="Scheffler J.A."/>
            <person name="Scheffler B.E."/>
            <person name="Wendel J.F."/>
        </authorList>
    </citation>
    <scope>NUCLEOTIDE SEQUENCE [LARGE SCALE GENOMIC DNA]</scope>
    <source>
        <strain evidence="6">6</strain>
        <tissue evidence="6">Leaf</tissue>
    </source>
</reference>
<comment type="caution">
    <text evidence="6">The sequence shown here is derived from an EMBL/GenBank/DDBJ whole genome shotgun (WGS) entry which is preliminary data.</text>
</comment>
<dbReference type="GO" id="GO:0016192">
    <property type="term" value="P:vesicle-mediated transport"/>
    <property type="evidence" value="ECO:0007669"/>
    <property type="project" value="InterPro"/>
</dbReference>
<proteinExistence type="predicted"/>
<dbReference type="InterPro" id="IPR050840">
    <property type="entry name" value="Adaptor_Complx_Large_Subunit"/>
</dbReference>
<dbReference type="Gene3D" id="1.25.10.10">
    <property type="entry name" value="Leucine-rich Repeat Variant"/>
    <property type="match status" value="1"/>
</dbReference>